<organism evidence="5 6">
    <name type="scientific">Sphingomonas crocodyli</name>
    <dbReference type="NCBI Taxonomy" id="1979270"/>
    <lineage>
        <taxon>Bacteria</taxon>
        <taxon>Pseudomonadati</taxon>
        <taxon>Pseudomonadota</taxon>
        <taxon>Alphaproteobacteria</taxon>
        <taxon>Sphingomonadales</taxon>
        <taxon>Sphingomonadaceae</taxon>
        <taxon>Sphingomonas</taxon>
    </lineage>
</organism>
<dbReference type="GO" id="GO:0004252">
    <property type="term" value="F:serine-type endopeptidase activity"/>
    <property type="evidence" value="ECO:0007669"/>
    <property type="project" value="TreeGrafter"/>
</dbReference>
<evidence type="ECO:0000313" key="6">
    <source>
        <dbReference type="Proteomes" id="UP000282971"/>
    </source>
</evidence>
<keyword evidence="3" id="KW-0732">Signal</keyword>
<dbReference type="SUPFAM" id="SSF82171">
    <property type="entry name" value="DPP6 N-terminal domain-like"/>
    <property type="match status" value="1"/>
</dbReference>
<protein>
    <submittedName>
        <fullName evidence="5">Atxe2 family lasso peptide isopeptidase</fullName>
    </submittedName>
</protein>
<dbReference type="Gene3D" id="3.40.50.1820">
    <property type="entry name" value="alpha/beta hydrolase"/>
    <property type="match status" value="1"/>
</dbReference>
<dbReference type="PANTHER" id="PTHR42776">
    <property type="entry name" value="SERINE PEPTIDASE S9 FAMILY MEMBER"/>
    <property type="match status" value="1"/>
</dbReference>
<evidence type="ECO:0000313" key="5">
    <source>
        <dbReference type="EMBL" id="RVT90329.1"/>
    </source>
</evidence>
<dbReference type="GO" id="GO:0006508">
    <property type="term" value="P:proteolysis"/>
    <property type="evidence" value="ECO:0007669"/>
    <property type="project" value="InterPro"/>
</dbReference>
<sequence length="724" mass="78615">MSLRILRRPFRVAALISLLFIPRIAQAQACAIFLAQSPPVTGGLVTPADLASVRDIVSTDSGLGAPGPLALSPDGRRLAFVLTRADPARNRYCRALMVLELASRGAPHIVDEGGEFLPMTQILRGLITRLDVAQVVTPHWSPDGRSIAFLRRDGGVTQAWVAAFDGSGARAVTASRVDIEKVDWAPNGRDLVIASRPALLDARAARAAEARQGFLYDDRYVPVFGKMPQLRGPLPVRFEVVGPQGRVRLASDAEAAILSPPDLGDGVLARLGGAGGLSAAVNAVIPGRLFSPATLSISDGYGRRATCKDCAGDQIMGLWWGQAPGSVLYLRREGWAGGDIALYSWRAGRSSRRLLRTPGLLTGCIQSPGRLYCLFETATRPRSIVAIDKRTGGLSRLFDPNPGFAKVRSGSVRRLMWTNAMGFRAFGDLVLPPDWRPGTRYPLIVVQYESRGFLRGGTGDEVPIFPLAASGYAVLSVQRPASYGSRYPGRFSSWREVDAIGAVNWAERRNVAGSVLAGIDAARALNVVDDRRIGLTGLSDGSTTAWYLLLHHNDLFAATAASTCCADPDTDAILVGPAWEAARERAGYPSPIVPRDTFWRAVSPALGASRITGPILLQLGDDEYQRALEAYAAFRRVGPPTEMHVFADEGHIKWQPAHRLALYQRTIDWFDFWLLRRRDPDPAKEEQYARWSALADQASARGWSDRLNQAHAQLSASARRTSSE</sequence>
<dbReference type="AlphaFoldDB" id="A0A437LY31"/>
<feature type="domain" description="Peptidase S9 prolyl oligopeptidase catalytic" evidence="4">
    <location>
        <begin position="515"/>
        <end position="674"/>
    </location>
</feature>
<feature type="chain" id="PRO_5019268448" evidence="3">
    <location>
        <begin position="28"/>
        <end position="724"/>
    </location>
</feature>
<dbReference type="OrthoDB" id="100212at2"/>
<reference evidence="5 6" key="1">
    <citation type="submission" date="2019-01" db="EMBL/GenBank/DDBJ databases">
        <authorList>
            <person name="Chen W.-M."/>
        </authorList>
    </citation>
    <scope>NUCLEOTIDE SEQUENCE [LARGE SCALE GENOMIC DNA]</scope>
    <source>
        <strain evidence="5 6">CCP-7</strain>
    </source>
</reference>
<dbReference type="SUPFAM" id="SSF53474">
    <property type="entry name" value="alpha/beta-Hydrolases"/>
    <property type="match status" value="1"/>
</dbReference>
<dbReference type="Pfam" id="PF07676">
    <property type="entry name" value="PD40"/>
    <property type="match status" value="2"/>
</dbReference>
<keyword evidence="2" id="KW-0645">Protease</keyword>
<dbReference type="InterPro" id="IPR001375">
    <property type="entry name" value="Peptidase_S9_cat"/>
</dbReference>
<dbReference type="NCBIfam" id="NF033523">
    <property type="entry name" value="lasso_peptidase"/>
    <property type="match status" value="1"/>
</dbReference>
<evidence type="ECO:0000256" key="1">
    <source>
        <dbReference type="ARBA" id="ARBA00022801"/>
    </source>
</evidence>
<accession>A0A437LY31</accession>
<dbReference type="RefSeq" id="WP_127745586.1">
    <property type="nucleotide sequence ID" value="NZ_SACN01000003.1"/>
</dbReference>
<dbReference type="Proteomes" id="UP000282971">
    <property type="component" value="Unassembled WGS sequence"/>
</dbReference>
<dbReference type="InterPro" id="IPR011042">
    <property type="entry name" value="6-blade_b-propeller_TolB-like"/>
</dbReference>
<dbReference type="EMBL" id="SACN01000003">
    <property type="protein sequence ID" value="RVT90329.1"/>
    <property type="molecule type" value="Genomic_DNA"/>
</dbReference>
<dbReference type="InterPro" id="IPR011659">
    <property type="entry name" value="WD40"/>
</dbReference>
<feature type="signal peptide" evidence="3">
    <location>
        <begin position="1"/>
        <end position="27"/>
    </location>
</feature>
<dbReference type="PANTHER" id="PTHR42776:SF27">
    <property type="entry name" value="DIPEPTIDYL PEPTIDASE FAMILY MEMBER 6"/>
    <property type="match status" value="1"/>
</dbReference>
<comment type="caution">
    <text evidence="5">The sequence shown here is derived from an EMBL/GenBank/DDBJ whole genome shotgun (WGS) entry which is preliminary data.</text>
</comment>
<dbReference type="Gene3D" id="2.120.10.30">
    <property type="entry name" value="TolB, C-terminal domain"/>
    <property type="match status" value="1"/>
</dbReference>
<proteinExistence type="predicted"/>
<keyword evidence="2" id="KW-0720">Serine protease</keyword>
<evidence type="ECO:0000256" key="3">
    <source>
        <dbReference type="SAM" id="SignalP"/>
    </source>
</evidence>
<gene>
    <name evidence="5" type="ORF">EOD43_18850</name>
</gene>
<keyword evidence="1" id="KW-0378">Hydrolase</keyword>
<dbReference type="InterPro" id="IPR029058">
    <property type="entry name" value="AB_hydrolase_fold"/>
</dbReference>
<evidence type="ECO:0000256" key="2">
    <source>
        <dbReference type="ARBA" id="ARBA00022825"/>
    </source>
</evidence>
<name>A0A437LY31_9SPHN</name>
<dbReference type="InterPro" id="IPR053536">
    <property type="entry name" value="Lasso_peptide_isopeptidase"/>
</dbReference>
<keyword evidence="6" id="KW-1185">Reference proteome</keyword>
<dbReference type="Pfam" id="PF00326">
    <property type="entry name" value="Peptidase_S9"/>
    <property type="match status" value="1"/>
</dbReference>
<evidence type="ECO:0000259" key="4">
    <source>
        <dbReference type="Pfam" id="PF00326"/>
    </source>
</evidence>